<dbReference type="GO" id="GO:0016020">
    <property type="term" value="C:membrane"/>
    <property type="evidence" value="ECO:0007669"/>
    <property type="project" value="UniProtKB-SubCell"/>
</dbReference>
<organism evidence="6 7">
    <name type="scientific">Rhodoblastus sphagnicola</name>
    <dbReference type="NCBI Taxonomy" id="333368"/>
    <lineage>
        <taxon>Bacteria</taxon>
        <taxon>Pseudomonadati</taxon>
        <taxon>Pseudomonadota</taxon>
        <taxon>Alphaproteobacteria</taxon>
        <taxon>Hyphomicrobiales</taxon>
        <taxon>Rhodoblastaceae</taxon>
        <taxon>Rhodoblastus</taxon>
    </lineage>
</organism>
<keyword evidence="4" id="KW-0472">Membrane</keyword>
<keyword evidence="7" id="KW-1185">Reference proteome</keyword>
<dbReference type="AlphaFoldDB" id="A0A2S6N5G0"/>
<reference evidence="6 7" key="1">
    <citation type="journal article" date="2018" name="Arch. Microbiol.">
        <title>New insights into the metabolic potential of the phototrophic purple bacterium Rhodopila globiformis DSM 161(T) from its draft genome sequence and evidence for a vanadium-dependent nitrogenase.</title>
        <authorList>
            <person name="Imhoff J.F."/>
            <person name="Rahn T."/>
            <person name="Kunzel S."/>
            <person name="Neulinger S.C."/>
        </authorList>
    </citation>
    <scope>NUCLEOTIDE SEQUENCE [LARGE SCALE GENOMIC DNA]</scope>
    <source>
        <strain evidence="6 7">DSM 16996</strain>
    </source>
</reference>
<accession>A0A2S6N5G0</accession>
<proteinExistence type="predicted"/>
<keyword evidence="3" id="KW-1133">Transmembrane helix</keyword>
<protein>
    <recommendedName>
        <fullName evidence="5">NnrU domain-containing protein</fullName>
    </recommendedName>
</protein>
<dbReference type="OrthoDB" id="5293641at2"/>
<comment type="caution">
    <text evidence="6">The sequence shown here is derived from an EMBL/GenBank/DDBJ whole genome shotgun (WGS) entry which is preliminary data.</text>
</comment>
<dbReference type="InterPro" id="IPR009915">
    <property type="entry name" value="NnrU_dom"/>
</dbReference>
<name>A0A2S6N5G0_9HYPH</name>
<evidence type="ECO:0000256" key="2">
    <source>
        <dbReference type="ARBA" id="ARBA00022692"/>
    </source>
</evidence>
<sequence>MVLLVLGLILFLGSHLIPTFPAAREGLITRFGLNGYKGVVTLPAFAGMILIVFGASALRGSPADAQLWTPPHWTKHLTFVLMFVSFVLLAAANFPSKIRDAVKHPMVAAIAVWALAHLLANGDLLSLLLFGSFLVYAVYDRLSVTARGVALKAPATGLGGDIKALVAGGILWAVTLFWLHAWAGAPLL</sequence>
<dbReference type="RefSeq" id="WP_104508563.1">
    <property type="nucleotide sequence ID" value="NZ_JACIGC010000003.1"/>
</dbReference>
<dbReference type="Proteomes" id="UP000239089">
    <property type="component" value="Unassembled WGS sequence"/>
</dbReference>
<comment type="subcellular location">
    <subcellularLocation>
        <location evidence="1">Membrane</location>
        <topology evidence="1">Multi-pass membrane protein</topology>
    </subcellularLocation>
</comment>
<dbReference type="Pfam" id="PF07298">
    <property type="entry name" value="NnrU"/>
    <property type="match status" value="1"/>
</dbReference>
<evidence type="ECO:0000256" key="1">
    <source>
        <dbReference type="ARBA" id="ARBA00004141"/>
    </source>
</evidence>
<evidence type="ECO:0000259" key="5">
    <source>
        <dbReference type="Pfam" id="PF07298"/>
    </source>
</evidence>
<evidence type="ECO:0000313" key="7">
    <source>
        <dbReference type="Proteomes" id="UP000239089"/>
    </source>
</evidence>
<dbReference type="EMBL" id="NHSJ01000087">
    <property type="protein sequence ID" value="PPQ29855.1"/>
    <property type="molecule type" value="Genomic_DNA"/>
</dbReference>
<evidence type="ECO:0000256" key="3">
    <source>
        <dbReference type="ARBA" id="ARBA00022989"/>
    </source>
</evidence>
<evidence type="ECO:0000256" key="4">
    <source>
        <dbReference type="ARBA" id="ARBA00023136"/>
    </source>
</evidence>
<gene>
    <name evidence="6" type="ORF">CCR94_14550</name>
</gene>
<feature type="domain" description="NnrU" evidence="5">
    <location>
        <begin position="3"/>
        <end position="183"/>
    </location>
</feature>
<evidence type="ECO:0000313" key="6">
    <source>
        <dbReference type="EMBL" id="PPQ29855.1"/>
    </source>
</evidence>
<keyword evidence="2" id="KW-0812">Transmembrane</keyword>